<protein>
    <submittedName>
        <fullName evidence="1">Uncharacterized protein</fullName>
    </submittedName>
</protein>
<evidence type="ECO:0000313" key="2">
    <source>
        <dbReference type="Proteomes" id="UP000765509"/>
    </source>
</evidence>
<name>A0A9Q3EXX9_9BASI</name>
<dbReference type="EMBL" id="AVOT02036845">
    <property type="protein sequence ID" value="MBW0531450.1"/>
    <property type="molecule type" value="Genomic_DNA"/>
</dbReference>
<dbReference type="OrthoDB" id="8039770at2759"/>
<keyword evidence="2" id="KW-1185">Reference proteome</keyword>
<comment type="caution">
    <text evidence="1">The sequence shown here is derived from an EMBL/GenBank/DDBJ whole genome shotgun (WGS) entry which is preliminary data.</text>
</comment>
<organism evidence="1 2">
    <name type="scientific">Austropuccinia psidii MF-1</name>
    <dbReference type="NCBI Taxonomy" id="1389203"/>
    <lineage>
        <taxon>Eukaryota</taxon>
        <taxon>Fungi</taxon>
        <taxon>Dikarya</taxon>
        <taxon>Basidiomycota</taxon>
        <taxon>Pucciniomycotina</taxon>
        <taxon>Pucciniomycetes</taxon>
        <taxon>Pucciniales</taxon>
        <taxon>Sphaerophragmiaceae</taxon>
        <taxon>Austropuccinia</taxon>
    </lineage>
</organism>
<accession>A0A9Q3EXX9</accession>
<sequence length="86" mass="10021">MKKNALASDNEPQGEIYYHEVDIILDLERPYPPLLRRQAYPDSPRAREELETHINELMKLGVLRKAGHKEEVEITAPVIISWNNEK</sequence>
<reference evidence="1" key="1">
    <citation type="submission" date="2021-03" db="EMBL/GenBank/DDBJ databases">
        <title>Draft genome sequence of rust myrtle Austropuccinia psidii MF-1, a brazilian biotype.</title>
        <authorList>
            <person name="Quecine M.C."/>
            <person name="Pachon D.M.R."/>
            <person name="Bonatelli M.L."/>
            <person name="Correr F.H."/>
            <person name="Franceschini L.M."/>
            <person name="Leite T.F."/>
            <person name="Margarido G.R.A."/>
            <person name="Almeida C.A."/>
            <person name="Ferrarezi J.A."/>
            <person name="Labate C.A."/>
        </authorList>
    </citation>
    <scope>NUCLEOTIDE SEQUENCE</scope>
    <source>
        <strain evidence="1">MF-1</strain>
    </source>
</reference>
<proteinExistence type="predicted"/>
<evidence type="ECO:0000313" key="1">
    <source>
        <dbReference type="EMBL" id="MBW0531450.1"/>
    </source>
</evidence>
<gene>
    <name evidence="1" type="ORF">O181_071165</name>
</gene>
<dbReference type="AlphaFoldDB" id="A0A9Q3EXX9"/>
<dbReference type="Proteomes" id="UP000765509">
    <property type="component" value="Unassembled WGS sequence"/>
</dbReference>